<dbReference type="Pfam" id="PF01063">
    <property type="entry name" value="Aminotran_4"/>
    <property type="match status" value="1"/>
</dbReference>
<dbReference type="InterPro" id="IPR018300">
    <property type="entry name" value="Aminotrans_IV_CS"/>
</dbReference>
<comment type="cofactor">
    <cofactor evidence="1 12">
        <name>pyridoxal 5'-phosphate</name>
        <dbReference type="ChEBI" id="CHEBI:597326"/>
    </cofactor>
</comment>
<dbReference type="InterPro" id="IPR001544">
    <property type="entry name" value="Aminotrans_IV"/>
</dbReference>
<dbReference type="InterPro" id="IPR050571">
    <property type="entry name" value="Class-IV_PLP-Dep_Aminotrnsfr"/>
</dbReference>
<evidence type="ECO:0000256" key="9">
    <source>
        <dbReference type="ARBA" id="ARBA00049529"/>
    </source>
</evidence>
<dbReference type="InterPro" id="IPR036038">
    <property type="entry name" value="Aminotransferase-like"/>
</dbReference>
<evidence type="ECO:0000256" key="11">
    <source>
        <dbReference type="RuleBase" id="RU004106"/>
    </source>
</evidence>
<evidence type="ECO:0000313" key="13">
    <source>
        <dbReference type="EMBL" id="UXD87479.1"/>
    </source>
</evidence>
<dbReference type="SUPFAM" id="SSF56752">
    <property type="entry name" value="D-aminoacid aminotransferase-like PLP-dependent enzymes"/>
    <property type="match status" value="1"/>
</dbReference>
<dbReference type="GO" id="GO:0008696">
    <property type="term" value="F:4-amino-4-deoxychorismate lyase activity"/>
    <property type="evidence" value="ECO:0007669"/>
    <property type="project" value="UniProtKB-EC"/>
</dbReference>
<comment type="catalytic activity">
    <reaction evidence="9">
        <text>4-amino-4-deoxychorismate = 4-aminobenzoate + pyruvate + H(+)</text>
        <dbReference type="Rhea" id="RHEA:16201"/>
        <dbReference type="ChEBI" id="CHEBI:15361"/>
        <dbReference type="ChEBI" id="CHEBI:15378"/>
        <dbReference type="ChEBI" id="CHEBI:17836"/>
        <dbReference type="ChEBI" id="CHEBI:58406"/>
        <dbReference type="EC" id="4.1.3.38"/>
    </reaction>
</comment>
<evidence type="ECO:0000256" key="8">
    <source>
        <dbReference type="ARBA" id="ARBA00035676"/>
    </source>
</evidence>
<dbReference type="RefSeq" id="WP_260999394.1">
    <property type="nucleotide sequence ID" value="NZ_CP054475.1"/>
</dbReference>
<sequence>MMSEVSTAYVWGSGQWQAQNHWPSNDRALHYGDGLFETIRFAPDGSIPLWPYHKQRLLQGLCALNFPIDSFQCIEQALTQCPQNPLLAGKLLISRGPGPRGYAPPAEPELLLQWQAFTPPDWGHLRLPQGMVAGFSDIRLAIQPALAGFKHLNRLEQVLARQRFEPDWQEAVMLDTQGQVIEGCMSNLFLLENGQLVTPDLSGSGVNGVVRRWLLTHQNVIITPFGRERLLAADAVFFCNTLQGIVMASRIDGRQFEHPAAQDQIATLQKDLENLYA</sequence>
<dbReference type="EC" id="4.1.3.38" evidence="8 10"/>
<reference evidence="14" key="1">
    <citation type="submission" date="2020-06" db="EMBL/GenBank/DDBJ databases">
        <title>Thalassolituus marinus alknpb1M-1, a hydrocarbon-degrading bacterium isolated from the deep-sea overlying water using an in-situ strategy from the South China Sea basin.</title>
        <authorList>
            <person name="Dong C."/>
            <person name="Chen Y."/>
            <person name="Shao Z."/>
        </authorList>
    </citation>
    <scope>NUCLEOTIDE SEQUENCE [LARGE SCALE GENOMIC DNA]</scope>
    <source>
        <strain evidence="14">alknpb1M-1</strain>
    </source>
</reference>
<name>A0ABY6AAM1_9GAMM</name>
<dbReference type="PROSITE" id="PS00770">
    <property type="entry name" value="AA_TRANSFER_CLASS_4"/>
    <property type="match status" value="1"/>
</dbReference>
<evidence type="ECO:0000313" key="14">
    <source>
        <dbReference type="Proteomes" id="UP001065322"/>
    </source>
</evidence>
<dbReference type="Proteomes" id="UP001065322">
    <property type="component" value="Chromosome"/>
</dbReference>
<dbReference type="EMBL" id="CP054475">
    <property type="protein sequence ID" value="UXD87479.1"/>
    <property type="molecule type" value="Genomic_DNA"/>
</dbReference>
<dbReference type="InterPro" id="IPR043132">
    <property type="entry name" value="BCAT-like_C"/>
</dbReference>
<evidence type="ECO:0000256" key="12">
    <source>
        <dbReference type="RuleBase" id="RU004516"/>
    </source>
</evidence>
<comment type="similarity">
    <text evidence="2 11">Belongs to the class-IV pyridoxal-phosphate-dependent aminotransferase family.</text>
</comment>
<keyword evidence="5" id="KW-0289">Folate biosynthesis</keyword>
<evidence type="ECO:0000256" key="7">
    <source>
        <dbReference type="ARBA" id="ARBA00035633"/>
    </source>
</evidence>
<gene>
    <name evidence="13" type="primary">pabC</name>
    <name evidence="13" type="ORF">HUF19_08545</name>
</gene>
<evidence type="ECO:0000256" key="1">
    <source>
        <dbReference type="ARBA" id="ARBA00001933"/>
    </source>
</evidence>
<evidence type="ECO:0000256" key="2">
    <source>
        <dbReference type="ARBA" id="ARBA00009320"/>
    </source>
</evidence>
<evidence type="ECO:0000256" key="6">
    <source>
        <dbReference type="ARBA" id="ARBA00023239"/>
    </source>
</evidence>
<evidence type="ECO:0000256" key="5">
    <source>
        <dbReference type="ARBA" id="ARBA00022909"/>
    </source>
</evidence>
<dbReference type="PANTHER" id="PTHR42743:SF2">
    <property type="entry name" value="AMINODEOXYCHORISMATE LYASE"/>
    <property type="match status" value="1"/>
</dbReference>
<dbReference type="NCBIfam" id="TIGR03461">
    <property type="entry name" value="pabC_Proteo"/>
    <property type="match status" value="1"/>
</dbReference>
<proteinExistence type="inferred from homology"/>
<evidence type="ECO:0000256" key="4">
    <source>
        <dbReference type="ARBA" id="ARBA00022898"/>
    </source>
</evidence>
<dbReference type="PANTHER" id="PTHR42743">
    <property type="entry name" value="AMINO-ACID AMINOTRANSFERASE"/>
    <property type="match status" value="1"/>
</dbReference>
<comment type="pathway">
    <text evidence="7">Cofactor biosynthesis; tetrahydrofolate biosynthesis; 4-aminobenzoate from chorismate: step 2/2.</text>
</comment>
<keyword evidence="6 13" id="KW-0456">Lyase</keyword>
<keyword evidence="14" id="KW-1185">Reference proteome</keyword>
<protein>
    <recommendedName>
        <fullName evidence="8 10">Aminodeoxychorismate lyase</fullName>
        <ecNumber evidence="8 10">4.1.3.38</ecNumber>
    </recommendedName>
</protein>
<accession>A0ABY6AAM1</accession>
<evidence type="ECO:0000256" key="10">
    <source>
        <dbReference type="NCBIfam" id="TIGR03461"/>
    </source>
</evidence>
<dbReference type="InterPro" id="IPR017824">
    <property type="entry name" value="Aminodeoxychorismate_lyase_IV"/>
</dbReference>
<evidence type="ECO:0000256" key="3">
    <source>
        <dbReference type="ARBA" id="ARBA00011738"/>
    </source>
</evidence>
<dbReference type="InterPro" id="IPR043131">
    <property type="entry name" value="BCAT-like_N"/>
</dbReference>
<comment type="subunit">
    <text evidence="3">Homodimer.</text>
</comment>
<dbReference type="Gene3D" id="3.30.470.10">
    <property type="match status" value="1"/>
</dbReference>
<dbReference type="Gene3D" id="3.20.10.10">
    <property type="entry name" value="D-amino Acid Aminotransferase, subunit A, domain 2"/>
    <property type="match status" value="1"/>
</dbReference>
<keyword evidence="4 12" id="KW-0663">Pyridoxal phosphate</keyword>
<organism evidence="13 14">
    <name type="scientific">Thalassolituus hydrocarboniclasticus</name>
    <dbReference type="NCBI Taxonomy" id="2742796"/>
    <lineage>
        <taxon>Bacteria</taxon>
        <taxon>Pseudomonadati</taxon>
        <taxon>Pseudomonadota</taxon>
        <taxon>Gammaproteobacteria</taxon>
        <taxon>Oceanospirillales</taxon>
        <taxon>Oceanospirillaceae</taxon>
        <taxon>Thalassolituus</taxon>
    </lineage>
</organism>